<keyword evidence="4" id="KW-0012">Acyltransferase</keyword>
<evidence type="ECO:0000256" key="4">
    <source>
        <dbReference type="ARBA" id="ARBA00023315"/>
    </source>
</evidence>
<dbReference type="GO" id="GO:0016747">
    <property type="term" value="F:acyltransferase activity, transferring groups other than amino-acyl groups"/>
    <property type="evidence" value="ECO:0007669"/>
    <property type="project" value="InterPro"/>
</dbReference>
<organism evidence="7">
    <name type="scientific">freshwater sediment metagenome</name>
    <dbReference type="NCBI Taxonomy" id="556182"/>
    <lineage>
        <taxon>unclassified sequences</taxon>
        <taxon>metagenomes</taxon>
        <taxon>ecological metagenomes</taxon>
    </lineage>
</organism>
<dbReference type="InterPro" id="IPR000182">
    <property type="entry name" value="GNAT_dom"/>
</dbReference>
<evidence type="ECO:0000256" key="1">
    <source>
        <dbReference type="ARBA" id="ARBA00022491"/>
    </source>
</evidence>
<dbReference type="SUPFAM" id="SSF55729">
    <property type="entry name" value="Acyl-CoA N-acyltransferases (Nat)"/>
    <property type="match status" value="1"/>
</dbReference>
<evidence type="ECO:0000256" key="3">
    <source>
        <dbReference type="ARBA" id="ARBA00022679"/>
    </source>
</evidence>
<dbReference type="PANTHER" id="PTHR36449:SF1">
    <property type="entry name" value="ACETYLTRANSFERASE"/>
    <property type="match status" value="1"/>
</dbReference>
<dbReference type="AlphaFoldDB" id="A0AA48M3E5"/>
<gene>
    <name evidence="7" type="ORF">AMST5_02432</name>
</gene>
<evidence type="ECO:0000259" key="6">
    <source>
        <dbReference type="Pfam" id="PF13508"/>
    </source>
</evidence>
<keyword evidence="2" id="KW-1277">Toxin-antitoxin system</keyword>
<reference evidence="7" key="1">
    <citation type="submission" date="2023-07" db="EMBL/GenBank/DDBJ databases">
        <authorList>
            <person name="Pelsma A.J. K."/>
        </authorList>
    </citation>
    <scope>NUCLEOTIDE SEQUENCE</scope>
</reference>
<evidence type="ECO:0000313" key="7">
    <source>
        <dbReference type="EMBL" id="CAJ0872605.1"/>
    </source>
</evidence>
<accession>A0AA48M3E5</accession>
<name>A0AA48M3E5_9ZZZZ</name>
<dbReference type="Gene3D" id="3.40.630.30">
    <property type="match status" value="1"/>
</dbReference>
<comment type="catalytic activity">
    <reaction evidence="5">
        <text>glycyl-tRNA(Gly) + acetyl-CoA = N-acetylglycyl-tRNA(Gly) + CoA + H(+)</text>
        <dbReference type="Rhea" id="RHEA:81867"/>
        <dbReference type="Rhea" id="RHEA-COMP:9683"/>
        <dbReference type="Rhea" id="RHEA-COMP:19766"/>
        <dbReference type="ChEBI" id="CHEBI:15378"/>
        <dbReference type="ChEBI" id="CHEBI:57287"/>
        <dbReference type="ChEBI" id="CHEBI:57288"/>
        <dbReference type="ChEBI" id="CHEBI:78522"/>
        <dbReference type="ChEBI" id="CHEBI:232036"/>
    </reaction>
</comment>
<evidence type="ECO:0000256" key="2">
    <source>
        <dbReference type="ARBA" id="ARBA00022649"/>
    </source>
</evidence>
<keyword evidence="1" id="KW-0678">Repressor</keyword>
<evidence type="ECO:0000256" key="5">
    <source>
        <dbReference type="ARBA" id="ARBA00049880"/>
    </source>
</evidence>
<keyword evidence="3" id="KW-0808">Transferase</keyword>
<dbReference type="InterPro" id="IPR016181">
    <property type="entry name" value="Acyl_CoA_acyltransferase"/>
</dbReference>
<protein>
    <recommendedName>
        <fullName evidence="6">N-acetyltransferase domain-containing protein</fullName>
    </recommendedName>
</protein>
<sequence length="162" mass="17534">MRPLSAPELLTGHHQIDGFDCGEKLLDDWLRRRALANQASGASRVFVVCRGERVVGYYALAAGAIASSEAPGRLRRNMPDTIPVFVLGRLAVDRVEQGNMLGSLLLRDAVLRTRAAAEFGGVAGLLVHALSEEAKRFYLRHGFVDAPSSPLTLVARLKDLTG</sequence>
<dbReference type="EMBL" id="OY288114">
    <property type="protein sequence ID" value="CAJ0872605.1"/>
    <property type="molecule type" value="Genomic_DNA"/>
</dbReference>
<dbReference type="PANTHER" id="PTHR36449">
    <property type="entry name" value="ACETYLTRANSFERASE-RELATED"/>
    <property type="match status" value="1"/>
</dbReference>
<proteinExistence type="predicted"/>
<feature type="domain" description="N-acetyltransferase" evidence="6">
    <location>
        <begin position="43"/>
        <end position="144"/>
    </location>
</feature>
<dbReference type="Pfam" id="PF13508">
    <property type="entry name" value="Acetyltransf_7"/>
    <property type="match status" value="1"/>
</dbReference>